<dbReference type="PANTHER" id="PTHR12526">
    <property type="entry name" value="GLYCOSYLTRANSFERASE"/>
    <property type="match status" value="1"/>
</dbReference>
<protein>
    <submittedName>
        <fullName evidence="12">Glycosyl transferase</fullName>
        <ecNumber evidence="12">2.4.1.52</ecNumber>
    </submittedName>
</protein>
<evidence type="ECO:0000256" key="3">
    <source>
        <dbReference type="ARBA" id="ARBA00009481"/>
    </source>
</evidence>
<evidence type="ECO:0000313" key="12">
    <source>
        <dbReference type="EMBL" id="VTS12650.1"/>
    </source>
</evidence>
<dbReference type="GO" id="GO:0000166">
    <property type="term" value="F:nucleotide binding"/>
    <property type="evidence" value="ECO:0007669"/>
    <property type="project" value="UniProtKB-KW"/>
</dbReference>
<keyword evidence="5" id="KW-0963">Cytoplasm</keyword>
<dbReference type="GO" id="GO:0047265">
    <property type="term" value="F:poly(glycerol-phosphate) alpha-glucosyltransferase activity"/>
    <property type="evidence" value="ECO:0007669"/>
    <property type="project" value="UniProtKB-EC"/>
</dbReference>
<keyword evidence="6 12" id="KW-0328">Glycosyltransferase</keyword>
<dbReference type="Gene3D" id="3.40.50.2000">
    <property type="entry name" value="Glycogen Phosphorylase B"/>
    <property type="match status" value="1"/>
</dbReference>
<dbReference type="EC" id="2.4.1.52" evidence="12"/>
<comment type="catalytic activity">
    <reaction evidence="10">
        <text>L-seryl-[protein] + UDP-N-acetyl-alpha-D-glucosamine = 3-O-[N-acetyl-alpha-D-glucosaminyl]-L-seryl-[protein] + UDP + H(+)</text>
        <dbReference type="Rhea" id="RHEA:59872"/>
        <dbReference type="Rhea" id="RHEA-COMP:9863"/>
        <dbReference type="Rhea" id="RHEA-COMP:15471"/>
        <dbReference type="ChEBI" id="CHEBI:15378"/>
        <dbReference type="ChEBI" id="CHEBI:29999"/>
        <dbReference type="ChEBI" id="CHEBI:57705"/>
        <dbReference type="ChEBI" id="CHEBI:58223"/>
        <dbReference type="ChEBI" id="CHEBI:143279"/>
    </reaction>
</comment>
<dbReference type="EMBL" id="CABEHT010000001">
    <property type="protein sequence ID" value="VTS12650.1"/>
    <property type="molecule type" value="Genomic_DNA"/>
</dbReference>
<dbReference type="InterPro" id="IPR001296">
    <property type="entry name" value="Glyco_trans_1"/>
</dbReference>
<keyword evidence="4" id="KW-1003">Cell membrane</keyword>
<keyword evidence="7 12" id="KW-0808">Transferase</keyword>
<dbReference type="PANTHER" id="PTHR12526:SF629">
    <property type="entry name" value="TEICHURONIC ACID BIOSYNTHESIS GLYCOSYLTRANSFERASE TUAH-RELATED"/>
    <property type="match status" value="1"/>
</dbReference>
<evidence type="ECO:0000313" key="13">
    <source>
        <dbReference type="Proteomes" id="UP000394068"/>
    </source>
</evidence>
<keyword evidence="9" id="KW-0472">Membrane</keyword>
<reference evidence="12 13" key="1">
    <citation type="submission" date="2019-05" db="EMBL/GenBank/DDBJ databases">
        <authorList>
            <consortium name="Pathogen Informatics"/>
        </authorList>
    </citation>
    <scope>NUCLEOTIDE SEQUENCE [LARGE SCALE GENOMIC DNA]</scope>
    <source>
        <strain evidence="12 13">NCTC5386</strain>
    </source>
</reference>
<dbReference type="AlphaFoldDB" id="A0A4U9XHT1"/>
<comment type="pathway">
    <text evidence="2">Protein modification; protein glycosylation.</text>
</comment>
<organism evidence="12 13">
    <name type="scientific">Streptococcus pseudoporcinus</name>
    <dbReference type="NCBI Taxonomy" id="361101"/>
    <lineage>
        <taxon>Bacteria</taxon>
        <taxon>Bacillati</taxon>
        <taxon>Bacillota</taxon>
        <taxon>Bacilli</taxon>
        <taxon>Lactobacillales</taxon>
        <taxon>Streptococcaceae</taxon>
        <taxon>Streptococcus</taxon>
    </lineage>
</organism>
<proteinExistence type="inferred from homology"/>
<evidence type="ECO:0000256" key="9">
    <source>
        <dbReference type="ARBA" id="ARBA00023136"/>
    </source>
</evidence>
<evidence type="ECO:0000256" key="5">
    <source>
        <dbReference type="ARBA" id="ARBA00022490"/>
    </source>
</evidence>
<keyword evidence="8" id="KW-0547">Nucleotide-binding</keyword>
<dbReference type="Proteomes" id="UP000394068">
    <property type="component" value="Unassembled WGS sequence"/>
</dbReference>
<evidence type="ECO:0000256" key="10">
    <source>
        <dbReference type="ARBA" id="ARBA00052053"/>
    </source>
</evidence>
<dbReference type="Pfam" id="PF00534">
    <property type="entry name" value="Glycos_transf_1"/>
    <property type="match status" value="1"/>
</dbReference>
<accession>A0A4U9XHT1</accession>
<evidence type="ECO:0000259" key="11">
    <source>
        <dbReference type="Pfam" id="PF00534"/>
    </source>
</evidence>
<evidence type="ECO:0000256" key="1">
    <source>
        <dbReference type="ARBA" id="ARBA00004202"/>
    </source>
</evidence>
<gene>
    <name evidence="12" type="primary">tagE_1</name>
    <name evidence="12" type="ORF">NCTC5386_00470</name>
</gene>
<evidence type="ECO:0000256" key="8">
    <source>
        <dbReference type="ARBA" id="ARBA00022741"/>
    </source>
</evidence>
<comment type="subcellular location">
    <subcellularLocation>
        <location evidence="1">Cell membrane</location>
        <topology evidence="1">Peripheral membrane protein</topology>
    </subcellularLocation>
</comment>
<comment type="similarity">
    <text evidence="3">Belongs to the glycosyltransferase group 1 family. Glycosyltransferase 4 subfamily.</text>
</comment>
<evidence type="ECO:0000256" key="7">
    <source>
        <dbReference type="ARBA" id="ARBA00022679"/>
    </source>
</evidence>
<evidence type="ECO:0000256" key="4">
    <source>
        <dbReference type="ARBA" id="ARBA00022475"/>
    </source>
</evidence>
<evidence type="ECO:0000256" key="6">
    <source>
        <dbReference type="ARBA" id="ARBA00022676"/>
    </source>
</evidence>
<dbReference type="FunFam" id="3.40.50.2000:FF:000196">
    <property type="entry name" value="UDP-N-acetylglucosamine--peptide N-acetylglucosaminyltransferase GtfA subunit"/>
    <property type="match status" value="1"/>
</dbReference>
<dbReference type="GO" id="GO:0017122">
    <property type="term" value="C:protein N-acetylglucosaminyltransferase complex"/>
    <property type="evidence" value="ECO:0007669"/>
    <property type="project" value="UniProtKB-ARBA"/>
</dbReference>
<dbReference type="GO" id="GO:0005886">
    <property type="term" value="C:plasma membrane"/>
    <property type="evidence" value="ECO:0007669"/>
    <property type="project" value="UniProtKB-SubCell"/>
</dbReference>
<evidence type="ECO:0000256" key="2">
    <source>
        <dbReference type="ARBA" id="ARBA00004922"/>
    </source>
</evidence>
<feature type="domain" description="Glycosyl transferase family 1" evidence="11">
    <location>
        <begin position="19"/>
        <end position="151"/>
    </location>
</feature>
<name>A0A4U9XHT1_9STRE</name>
<dbReference type="SUPFAM" id="SSF53756">
    <property type="entry name" value="UDP-Glycosyltransferase/glycogen phosphorylase"/>
    <property type="match status" value="1"/>
</dbReference>
<sequence length="203" mass="22974">MTIPVGSLEQLKRPAQGRNPFSLVTASRLASEKHIDWLILAVIEAKKVLPELTFDIYGKGSEENKLQELIKEHAAQDYIRLMGHVDLETIYPKYEAYLAGSTSEGFGLTLMEAVGSGLPIIGFDVPYGNVTFVEHEKNGLLIPKEESDQLDLIVSQFSQAIIAMYQDYQIEEWQEHSYTIAEKFLSQTVANDWKEFLKEFDNA</sequence>